<evidence type="ECO:0000313" key="7">
    <source>
        <dbReference type="Proteomes" id="UP001168990"/>
    </source>
</evidence>
<keyword evidence="7" id="KW-1185">Reference proteome</keyword>
<reference evidence="6" key="2">
    <citation type="submission" date="2023-03" db="EMBL/GenBank/DDBJ databases">
        <authorList>
            <person name="Inwood S.N."/>
            <person name="Skelly J.G."/>
            <person name="Guhlin J."/>
            <person name="Harrop T.W.R."/>
            <person name="Goldson S.G."/>
            <person name="Dearden P.K."/>
        </authorList>
    </citation>
    <scope>NUCLEOTIDE SEQUENCE</scope>
    <source>
        <strain evidence="6">Irish</strain>
        <tissue evidence="6">Whole body</tissue>
    </source>
</reference>
<keyword evidence="4" id="KW-0472">Membrane</keyword>
<dbReference type="EMBL" id="JAQQBS010001424">
    <property type="protein sequence ID" value="KAK0159405.1"/>
    <property type="molecule type" value="Genomic_DNA"/>
</dbReference>
<accession>A0AA39F044</accession>
<dbReference type="Pfam" id="PF05649">
    <property type="entry name" value="Peptidase_M13_N"/>
    <property type="match status" value="1"/>
</dbReference>
<feature type="region of interest" description="Disordered" evidence="3">
    <location>
        <begin position="377"/>
        <end position="399"/>
    </location>
</feature>
<dbReference type="Gene3D" id="1.10.1380.10">
    <property type="entry name" value="Neutral endopeptidase , domain2"/>
    <property type="match status" value="1"/>
</dbReference>
<organism evidence="6 7">
    <name type="scientific">Microctonus aethiopoides</name>
    <dbReference type="NCBI Taxonomy" id="144406"/>
    <lineage>
        <taxon>Eukaryota</taxon>
        <taxon>Metazoa</taxon>
        <taxon>Ecdysozoa</taxon>
        <taxon>Arthropoda</taxon>
        <taxon>Hexapoda</taxon>
        <taxon>Insecta</taxon>
        <taxon>Pterygota</taxon>
        <taxon>Neoptera</taxon>
        <taxon>Endopterygota</taxon>
        <taxon>Hymenoptera</taxon>
        <taxon>Apocrita</taxon>
        <taxon>Ichneumonoidea</taxon>
        <taxon>Braconidae</taxon>
        <taxon>Euphorinae</taxon>
        <taxon>Microctonus</taxon>
    </lineage>
</organism>
<dbReference type="SUPFAM" id="SSF55486">
    <property type="entry name" value="Metalloproteases ('zincins'), catalytic domain"/>
    <property type="match status" value="1"/>
</dbReference>
<dbReference type="InterPro" id="IPR024079">
    <property type="entry name" value="MetalloPept_cat_dom_sf"/>
</dbReference>
<dbReference type="GO" id="GO:0016485">
    <property type="term" value="P:protein processing"/>
    <property type="evidence" value="ECO:0007669"/>
    <property type="project" value="TreeGrafter"/>
</dbReference>
<evidence type="ECO:0000259" key="5">
    <source>
        <dbReference type="Pfam" id="PF05649"/>
    </source>
</evidence>
<evidence type="ECO:0000256" key="4">
    <source>
        <dbReference type="SAM" id="Phobius"/>
    </source>
</evidence>
<reference evidence="6" key="1">
    <citation type="journal article" date="2023" name="bioRxiv">
        <title>Scaffold-level genome assemblies of two parasitoid biocontrol wasps reveal the parthenogenesis mechanism and an associated novel virus.</title>
        <authorList>
            <person name="Inwood S."/>
            <person name="Skelly J."/>
            <person name="Guhlin J."/>
            <person name="Harrop T."/>
            <person name="Goldson S."/>
            <person name="Dearden P."/>
        </authorList>
    </citation>
    <scope>NUCLEOTIDE SEQUENCE</scope>
    <source>
        <strain evidence="6">Irish</strain>
        <tissue evidence="6">Whole body</tissue>
    </source>
</reference>
<dbReference type="PANTHER" id="PTHR11733:SF229">
    <property type="entry name" value="NEPRILYSIN-2-LIKE PROTEIN"/>
    <property type="match status" value="1"/>
</dbReference>
<feature type="compositionally biased region" description="Polar residues" evidence="3">
    <location>
        <begin position="390"/>
        <end position="399"/>
    </location>
</feature>
<evidence type="ECO:0000256" key="3">
    <source>
        <dbReference type="SAM" id="MobiDB-lite"/>
    </source>
</evidence>
<dbReference type="InterPro" id="IPR008753">
    <property type="entry name" value="Peptidase_M13_N"/>
</dbReference>
<sequence>MPSAAYNISNREEDKIRGRDQSFRNCIVTMFVFIMICVLIIVATIPWRNANARNNRDQDWSDSRTEKQFITTEGIKSTLNYHEISSTKSPQTTIISSTVKTSTATTIDEKTESKTTTQSIDIKPSDKYGLTTRQFLPSSTTIRNQNNAEVSTSKFDEKNEFKTTNRHYIAPLSTTTIRNDIEMTSEKGKHTFDVSSTAIDEETKFKTTNQYVKRLSTTTIRNNIEKQFSRTMPDNIVSISSPNMFVPSSTTISPQIETSEIISSTDDSRTFSSDTSTQSSVKVKSSSFSSSIRPELSVMKQDGFFYTEEREGSTDVSLTESTFDYSSSTEQLIISNGDENSTSLKRLVIRIYSGNESYTSENETDLSWVDDAISSTPSYQKNSNDELKNDSSTNSSGMTESYYDITTENFSSTESQIASITLAPSDENQNGTTIMTYKDENLIQSTTNILNQFVDDFSEENDSIPIDNVCHSGQCKQFSSKILSFMNHSADPCEDFYEYACGGMEADPHMNNINLADEAFDRIKSGLKKSKTNQKHPAFFKDYYNSCIQYYEKITQDKKIQQAKQMLAKIGQFYTASDWPNNSYPGITKLIANMIIYNSPLLFDIVPDVNEIDPGKFILRLGPISDRQNLFPNFEENSCITQTDEILSDDIDMEKQYKYYKNCRNNEQQSRNIISKALKAFDIFNHINNTLNKFEHMEKIAIDIDNRIIKVFSNYSSSSEIYTAYKSKNYSIITLGALEVQSKFINWTELIHTITGVQLTPNTELQVYFEDQLIRALKSLEKFNELYDLNNALLGLYAKNLYEQFIEPKTFGDLEKQCLHIAMNYLPNEASQLYLSSFTKMQIDLMNATMYKVFADLKETLKLKFERAQWATQAGRNELLKKIEGIQMSVPNNLYIKNISNINMTYDFFDNTVLLMRKFREDMYRNIDKIPSNPEQLWTYFARPFQSHSQAIYSLNIILIPFGAVDMTKVLQNDQNFYYITLATIGNLIAREIAHHFDSNGDLNIK</sequence>
<evidence type="ECO:0000256" key="1">
    <source>
        <dbReference type="ARBA" id="ARBA00004401"/>
    </source>
</evidence>
<dbReference type="InterPro" id="IPR042089">
    <property type="entry name" value="Peptidase_M13_dom_2"/>
</dbReference>
<dbReference type="InterPro" id="IPR000718">
    <property type="entry name" value="Peptidase_M13"/>
</dbReference>
<dbReference type="PROSITE" id="PS51885">
    <property type="entry name" value="NEPRILYSIN"/>
    <property type="match status" value="1"/>
</dbReference>
<dbReference type="GO" id="GO:0005886">
    <property type="term" value="C:plasma membrane"/>
    <property type="evidence" value="ECO:0007669"/>
    <property type="project" value="UniProtKB-SubCell"/>
</dbReference>
<keyword evidence="4" id="KW-0812">Transmembrane</keyword>
<dbReference type="Proteomes" id="UP001168990">
    <property type="component" value="Unassembled WGS sequence"/>
</dbReference>
<feature type="transmembrane region" description="Helical" evidence="4">
    <location>
        <begin position="26"/>
        <end position="47"/>
    </location>
</feature>
<evidence type="ECO:0000256" key="2">
    <source>
        <dbReference type="ARBA" id="ARBA00007357"/>
    </source>
</evidence>
<proteinExistence type="inferred from homology"/>
<dbReference type="PANTHER" id="PTHR11733">
    <property type="entry name" value="ZINC METALLOPROTEASE FAMILY M13 NEPRILYSIN-RELATED"/>
    <property type="match status" value="1"/>
</dbReference>
<evidence type="ECO:0000313" key="6">
    <source>
        <dbReference type="EMBL" id="KAK0159405.1"/>
    </source>
</evidence>
<dbReference type="Gene3D" id="3.40.390.10">
    <property type="entry name" value="Collagenase (Catalytic Domain)"/>
    <property type="match status" value="1"/>
</dbReference>
<dbReference type="AlphaFoldDB" id="A0AA39F044"/>
<protein>
    <recommendedName>
        <fullName evidence="5">Peptidase M13 N-terminal domain-containing protein</fullName>
    </recommendedName>
</protein>
<name>A0AA39F044_9HYME</name>
<keyword evidence="4" id="KW-1133">Transmembrane helix</keyword>
<comment type="subcellular location">
    <subcellularLocation>
        <location evidence="1">Cell membrane</location>
        <topology evidence="1">Single-pass type II membrane protein</topology>
    </subcellularLocation>
</comment>
<dbReference type="GO" id="GO:0004222">
    <property type="term" value="F:metalloendopeptidase activity"/>
    <property type="evidence" value="ECO:0007669"/>
    <property type="project" value="InterPro"/>
</dbReference>
<comment type="similarity">
    <text evidence="2">Belongs to the peptidase M13 family.</text>
</comment>
<gene>
    <name evidence="6" type="ORF">PV328_010284</name>
</gene>
<feature type="domain" description="Peptidase M13 N-terminal" evidence="5">
    <location>
        <begin position="492"/>
        <end position="887"/>
    </location>
</feature>
<comment type="caution">
    <text evidence="6">The sequence shown here is derived from an EMBL/GenBank/DDBJ whole genome shotgun (WGS) entry which is preliminary data.</text>
</comment>